<feature type="region of interest" description="Disordered" evidence="1">
    <location>
        <begin position="25"/>
        <end position="56"/>
    </location>
</feature>
<name>X1N1Z7_9ZZZZ</name>
<protein>
    <submittedName>
        <fullName evidence="2">Uncharacterized protein</fullName>
    </submittedName>
</protein>
<gene>
    <name evidence="2" type="ORF">S06H3_10993</name>
</gene>
<comment type="caution">
    <text evidence="2">The sequence shown here is derived from an EMBL/GenBank/DDBJ whole genome shotgun (WGS) entry which is preliminary data.</text>
</comment>
<organism evidence="2">
    <name type="scientific">marine sediment metagenome</name>
    <dbReference type="NCBI Taxonomy" id="412755"/>
    <lineage>
        <taxon>unclassified sequences</taxon>
        <taxon>metagenomes</taxon>
        <taxon>ecological metagenomes</taxon>
    </lineage>
</organism>
<dbReference type="AlphaFoldDB" id="X1N1Z7"/>
<proteinExistence type="predicted"/>
<accession>X1N1Z7</accession>
<sequence length="56" mass="6192">MPPRKAKRHSPITIKFFLLLGRKGISKKGRSPEKIATNGKPTLEPKNTPATQAQLI</sequence>
<reference evidence="2" key="1">
    <citation type="journal article" date="2014" name="Front. Microbiol.">
        <title>High frequency of phylogenetically diverse reductive dehalogenase-homologous genes in deep subseafloor sedimentary metagenomes.</title>
        <authorList>
            <person name="Kawai M."/>
            <person name="Futagami T."/>
            <person name="Toyoda A."/>
            <person name="Takaki Y."/>
            <person name="Nishi S."/>
            <person name="Hori S."/>
            <person name="Arai W."/>
            <person name="Tsubouchi T."/>
            <person name="Morono Y."/>
            <person name="Uchiyama I."/>
            <person name="Ito T."/>
            <person name="Fujiyama A."/>
            <person name="Inagaki F."/>
            <person name="Takami H."/>
        </authorList>
    </citation>
    <scope>NUCLEOTIDE SEQUENCE</scope>
    <source>
        <strain evidence="2">Expedition CK06-06</strain>
    </source>
</reference>
<dbReference type="EMBL" id="BARV01005222">
    <property type="protein sequence ID" value="GAI12614.1"/>
    <property type="molecule type" value="Genomic_DNA"/>
</dbReference>
<evidence type="ECO:0000256" key="1">
    <source>
        <dbReference type="SAM" id="MobiDB-lite"/>
    </source>
</evidence>
<evidence type="ECO:0000313" key="2">
    <source>
        <dbReference type="EMBL" id="GAI12614.1"/>
    </source>
</evidence>